<accession>A0A2P4UKF3</accession>
<evidence type="ECO:0000259" key="6">
    <source>
        <dbReference type="PROSITE" id="PS50850"/>
    </source>
</evidence>
<proteinExistence type="predicted"/>
<feature type="transmembrane region" description="Helical" evidence="5">
    <location>
        <begin position="376"/>
        <end position="397"/>
    </location>
</feature>
<dbReference type="Gene3D" id="1.20.1250.20">
    <property type="entry name" value="MFS general substrate transporter like domains"/>
    <property type="match status" value="2"/>
</dbReference>
<dbReference type="SUPFAM" id="SSF103473">
    <property type="entry name" value="MFS general substrate transporter"/>
    <property type="match status" value="1"/>
</dbReference>
<dbReference type="InterPro" id="IPR020846">
    <property type="entry name" value="MFS_dom"/>
</dbReference>
<reference evidence="7 8" key="1">
    <citation type="journal article" date="2017" name="Chemistry">
        <title>Isolation, Biosynthesis and Chemical Modifications of Rubterolones A-F: Rare Tropolone Alkaloids from Actinomadura sp. 5-2.</title>
        <authorList>
            <person name="Guo H."/>
            <person name="Benndorf R."/>
            <person name="Leichnitz D."/>
            <person name="Klassen J.L."/>
            <person name="Vollmers J."/>
            <person name="Gorls H."/>
            <person name="Steinacker M."/>
            <person name="Weigel C."/>
            <person name="Dahse H.M."/>
            <person name="Kaster A.K."/>
            <person name="de Beer Z.W."/>
            <person name="Poulsen M."/>
            <person name="Beemelmanns C."/>
        </authorList>
    </citation>
    <scope>NUCLEOTIDE SEQUENCE [LARGE SCALE GENOMIC DNA]</scope>
    <source>
        <strain evidence="7 8">5-2</strain>
    </source>
</reference>
<comment type="subcellular location">
    <subcellularLocation>
        <location evidence="1">Cell membrane</location>
        <topology evidence="1">Multi-pass membrane protein</topology>
    </subcellularLocation>
</comment>
<dbReference type="InterPro" id="IPR052952">
    <property type="entry name" value="MFS-Transporter"/>
</dbReference>
<dbReference type="GO" id="GO:0022857">
    <property type="term" value="F:transmembrane transporter activity"/>
    <property type="evidence" value="ECO:0007669"/>
    <property type="project" value="InterPro"/>
</dbReference>
<feature type="transmembrane region" description="Helical" evidence="5">
    <location>
        <begin position="52"/>
        <end position="71"/>
    </location>
</feature>
<evidence type="ECO:0000256" key="4">
    <source>
        <dbReference type="ARBA" id="ARBA00023136"/>
    </source>
</evidence>
<dbReference type="PANTHER" id="PTHR23527">
    <property type="entry name" value="BLL3282 PROTEIN"/>
    <property type="match status" value="1"/>
</dbReference>
<evidence type="ECO:0000256" key="3">
    <source>
        <dbReference type="ARBA" id="ARBA00022989"/>
    </source>
</evidence>
<feature type="transmembrane region" description="Helical" evidence="5">
    <location>
        <begin position="312"/>
        <end position="335"/>
    </location>
</feature>
<keyword evidence="3 5" id="KW-1133">Transmembrane helix</keyword>
<feature type="transmembrane region" description="Helical" evidence="5">
    <location>
        <begin position="153"/>
        <end position="171"/>
    </location>
</feature>
<protein>
    <submittedName>
        <fullName evidence="7">Glycerol-3-phosphate transporter</fullName>
    </submittedName>
</protein>
<feature type="transmembrane region" description="Helical" evidence="5">
    <location>
        <begin position="219"/>
        <end position="245"/>
    </location>
</feature>
<dbReference type="InterPro" id="IPR011701">
    <property type="entry name" value="MFS"/>
</dbReference>
<evidence type="ECO:0000313" key="8">
    <source>
        <dbReference type="Proteomes" id="UP000242367"/>
    </source>
</evidence>
<feature type="transmembrane region" description="Helical" evidence="5">
    <location>
        <begin position="15"/>
        <end position="32"/>
    </location>
</feature>
<dbReference type="AlphaFoldDB" id="A0A2P4UKF3"/>
<evidence type="ECO:0000313" key="7">
    <source>
        <dbReference type="EMBL" id="POM25508.1"/>
    </source>
</evidence>
<keyword evidence="8" id="KW-1185">Reference proteome</keyword>
<evidence type="ECO:0000256" key="2">
    <source>
        <dbReference type="ARBA" id="ARBA00022692"/>
    </source>
</evidence>
<feature type="transmembrane region" description="Helical" evidence="5">
    <location>
        <begin position="111"/>
        <end position="132"/>
    </location>
</feature>
<keyword evidence="4 5" id="KW-0472">Membrane</keyword>
<gene>
    <name evidence="7" type="primary">glpT</name>
    <name evidence="7" type="ORF">BTM25_41560</name>
</gene>
<organism evidence="7 8">
    <name type="scientific">Actinomadura rubteroloni</name>
    <dbReference type="NCBI Taxonomy" id="1926885"/>
    <lineage>
        <taxon>Bacteria</taxon>
        <taxon>Bacillati</taxon>
        <taxon>Actinomycetota</taxon>
        <taxon>Actinomycetes</taxon>
        <taxon>Streptosporangiales</taxon>
        <taxon>Thermomonosporaceae</taxon>
        <taxon>Actinomadura</taxon>
    </lineage>
</organism>
<evidence type="ECO:0000256" key="5">
    <source>
        <dbReference type="SAM" id="Phobius"/>
    </source>
</evidence>
<feature type="transmembrane region" description="Helical" evidence="5">
    <location>
        <begin position="83"/>
        <end position="105"/>
    </location>
</feature>
<dbReference type="Pfam" id="PF07690">
    <property type="entry name" value="MFS_1"/>
    <property type="match status" value="1"/>
</dbReference>
<dbReference type="GO" id="GO:0005886">
    <property type="term" value="C:plasma membrane"/>
    <property type="evidence" value="ECO:0007669"/>
    <property type="project" value="UniProtKB-SubCell"/>
</dbReference>
<dbReference type="PROSITE" id="PS50850">
    <property type="entry name" value="MFS"/>
    <property type="match status" value="1"/>
</dbReference>
<keyword evidence="2 5" id="KW-0812">Transmembrane</keyword>
<feature type="transmembrane region" description="Helical" evidence="5">
    <location>
        <begin position="177"/>
        <end position="198"/>
    </location>
</feature>
<feature type="transmembrane region" description="Helical" evidence="5">
    <location>
        <begin position="251"/>
        <end position="274"/>
    </location>
</feature>
<feature type="domain" description="Major facilitator superfamily (MFS) profile" evidence="6">
    <location>
        <begin position="1"/>
        <end position="397"/>
    </location>
</feature>
<dbReference type="InterPro" id="IPR036259">
    <property type="entry name" value="MFS_trans_sf"/>
</dbReference>
<feature type="transmembrane region" description="Helical" evidence="5">
    <location>
        <begin position="347"/>
        <end position="370"/>
    </location>
</feature>
<dbReference type="PANTHER" id="PTHR23527:SF1">
    <property type="entry name" value="BLL3282 PROTEIN"/>
    <property type="match status" value="1"/>
</dbReference>
<name>A0A2P4UKF3_9ACTN</name>
<sequence length="412" mass="41545">MVTVSAPRVGTRHRWVVLGLGVAAQASFSAMFSGLPVTGVELRAGYGLSTGALGFVVGCLGLGVAAGDIVWGLLTDRFGDRRILLTGLVSTGALMAAMALAAAPADGPGTPVLAACLFVAGALGGSVNGSSGRAVMTWFADDRRGLAMSIRQTAIPAGGAVGVALLPPLAAASGFRAVYAVLTGFFLLSAAATARWLHEPETERTQRKRTSRSPLRNRDVWRVALASGLLTVPQFAVLAFTAVFLHDARHADAAIAAAVVLIAQIGGGAARIWTGRRSDRGADRRTAIRVIGLLTAVAMAAAAATAHAPLPLTVAALATAGLLANAWHGVAYTEIAVTAGADRAGTALGLEGTTVFGAAFVTPLVVPALLGATSWTAVWAFAAVAPLLAVPLTPAAVRASGRAPSSRAGSGR</sequence>
<dbReference type="Proteomes" id="UP000242367">
    <property type="component" value="Unassembled WGS sequence"/>
</dbReference>
<evidence type="ECO:0000256" key="1">
    <source>
        <dbReference type="ARBA" id="ARBA00004651"/>
    </source>
</evidence>
<dbReference type="EMBL" id="MTBP01000002">
    <property type="protein sequence ID" value="POM25508.1"/>
    <property type="molecule type" value="Genomic_DNA"/>
</dbReference>
<feature type="transmembrane region" description="Helical" evidence="5">
    <location>
        <begin position="286"/>
        <end position="306"/>
    </location>
</feature>
<comment type="caution">
    <text evidence="7">The sequence shown here is derived from an EMBL/GenBank/DDBJ whole genome shotgun (WGS) entry which is preliminary data.</text>
</comment>
<dbReference type="RefSeq" id="WP_103564485.1">
    <property type="nucleotide sequence ID" value="NZ_MTBP01000002.1"/>
</dbReference>